<sequence length="187" mass="21501">MKHSGLNESCEWSALNFMKQAVYVVLLVQKLIRSREINGVDSSSPWIREVVLRKESGILVNRANEQFVHGKPVNKCNVLGYKHESIRNATSLAVEEPAKPWMTLKRNIKNVKYLSSLVDIRFKNRYVYVDVGARNYGSSIGSWFMKQYPKQNKTFEIYAIEADRGFHEEYRSNKGGETFALCSLGEE</sequence>
<keyword evidence="3" id="KW-1185">Reference proteome</keyword>
<dbReference type="PANTHER" id="PTHR44843">
    <property type="entry name" value="METHYLTRANSFERASE"/>
    <property type="match status" value="1"/>
</dbReference>
<accession>A0ABD2ZEX6</accession>
<organism evidence="2 3">
    <name type="scientific">Cinchona calisaya</name>
    <dbReference type="NCBI Taxonomy" id="153742"/>
    <lineage>
        <taxon>Eukaryota</taxon>
        <taxon>Viridiplantae</taxon>
        <taxon>Streptophyta</taxon>
        <taxon>Embryophyta</taxon>
        <taxon>Tracheophyta</taxon>
        <taxon>Spermatophyta</taxon>
        <taxon>Magnoliopsida</taxon>
        <taxon>eudicotyledons</taxon>
        <taxon>Gunneridae</taxon>
        <taxon>Pentapetalae</taxon>
        <taxon>asterids</taxon>
        <taxon>lamiids</taxon>
        <taxon>Gentianales</taxon>
        <taxon>Rubiaceae</taxon>
        <taxon>Cinchonoideae</taxon>
        <taxon>Cinchoneae</taxon>
        <taxon>Cinchona</taxon>
    </lineage>
</organism>
<dbReference type="Proteomes" id="UP001630127">
    <property type="component" value="Unassembled WGS sequence"/>
</dbReference>
<feature type="domain" description="DUF7870" evidence="1">
    <location>
        <begin position="93"/>
        <end position="165"/>
    </location>
</feature>
<name>A0ABD2ZEX6_9GENT</name>
<evidence type="ECO:0000313" key="3">
    <source>
        <dbReference type="Proteomes" id="UP001630127"/>
    </source>
</evidence>
<dbReference type="EMBL" id="JBJUIK010000009">
    <property type="protein sequence ID" value="KAL3517996.1"/>
    <property type="molecule type" value="Genomic_DNA"/>
</dbReference>
<gene>
    <name evidence="2" type="ORF">ACH5RR_020585</name>
</gene>
<dbReference type="AlphaFoldDB" id="A0ABD2ZEX6"/>
<comment type="caution">
    <text evidence="2">The sequence shown here is derived from an EMBL/GenBank/DDBJ whole genome shotgun (WGS) entry which is preliminary data.</text>
</comment>
<evidence type="ECO:0000259" key="1">
    <source>
        <dbReference type="Pfam" id="PF25276"/>
    </source>
</evidence>
<protein>
    <recommendedName>
        <fullName evidence="1">DUF7870 domain-containing protein</fullName>
    </recommendedName>
</protein>
<dbReference type="InterPro" id="IPR057192">
    <property type="entry name" value="DUF7870"/>
</dbReference>
<dbReference type="PANTHER" id="PTHR44843:SF14">
    <property type="entry name" value="METHYLTRANSFERASE TYPE 11 DOMAIN-CONTAINING PROTEIN"/>
    <property type="match status" value="1"/>
</dbReference>
<evidence type="ECO:0000313" key="2">
    <source>
        <dbReference type="EMBL" id="KAL3517996.1"/>
    </source>
</evidence>
<reference evidence="2 3" key="1">
    <citation type="submission" date="2024-11" db="EMBL/GenBank/DDBJ databases">
        <title>A near-complete genome assembly of Cinchona calisaya.</title>
        <authorList>
            <person name="Lian D.C."/>
            <person name="Zhao X.W."/>
            <person name="Wei L."/>
        </authorList>
    </citation>
    <scope>NUCLEOTIDE SEQUENCE [LARGE SCALE GENOMIC DNA]</scope>
    <source>
        <tissue evidence="2">Nenye</tissue>
    </source>
</reference>
<proteinExistence type="predicted"/>
<dbReference type="Pfam" id="PF25276">
    <property type="entry name" value="DUF7870"/>
    <property type="match status" value="1"/>
</dbReference>